<proteinExistence type="predicted"/>
<keyword evidence="1" id="KW-0472">Membrane</keyword>
<organism evidence="3 4">
    <name type="scientific">Luteolibacter luteus</name>
    <dbReference type="NCBI Taxonomy" id="2728835"/>
    <lineage>
        <taxon>Bacteria</taxon>
        <taxon>Pseudomonadati</taxon>
        <taxon>Verrucomicrobiota</taxon>
        <taxon>Verrucomicrobiia</taxon>
        <taxon>Verrucomicrobiales</taxon>
        <taxon>Verrucomicrobiaceae</taxon>
        <taxon>Luteolibacter</taxon>
    </lineage>
</organism>
<feature type="transmembrane region" description="Helical" evidence="1">
    <location>
        <begin position="9"/>
        <end position="25"/>
    </location>
</feature>
<keyword evidence="1" id="KW-1133">Transmembrane helix</keyword>
<dbReference type="NCBIfam" id="NF037970">
    <property type="entry name" value="vanZ_1"/>
    <property type="match status" value="1"/>
</dbReference>
<feature type="transmembrane region" description="Helical" evidence="1">
    <location>
        <begin position="45"/>
        <end position="62"/>
    </location>
</feature>
<dbReference type="EMBL" id="CP051774">
    <property type="protein sequence ID" value="QJE94463.1"/>
    <property type="molecule type" value="Genomic_DNA"/>
</dbReference>
<dbReference type="InterPro" id="IPR006976">
    <property type="entry name" value="VanZ-like"/>
</dbReference>
<sequence length="129" mass="14691">MRHVLRHPALWLFGFAVWFITLWMLSSKVQHFPPALDFRFSDKLIHFGYFFGGAGLFSAFLYRLKPAAANWKRIFWLTVLVIGLTGALDEYHQSHVPGRSGNDPADFTADLVGALAGALVFRKCHRWIA</sequence>
<dbReference type="RefSeq" id="WP_169452684.1">
    <property type="nucleotide sequence ID" value="NZ_CP051774.1"/>
</dbReference>
<protein>
    <submittedName>
        <fullName evidence="3">VanZ family protein</fullName>
    </submittedName>
</protein>
<name>A0A858RE66_9BACT</name>
<evidence type="ECO:0000259" key="2">
    <source>
        <dbReference type="Pfam" id="PF04892"/>
    </source>
</evidence>
<gene>
    <name evidence="3" type="ORF">HHL09_01220</name>
</gene>
<feature type="domain" description="VanZ-like" evidence="2">
    <location>
        <begin position="48"/>
        <end position="122"/>
    </location>
</feature>
<dbReference type="Proteomes" id="UP000501812">
    <property type="component" value="Chromosome"/>
</dbReference>
<evidence type="ECO:0000313" key="4">
    <source>
        <dbReference type="Proteomes" id="UP000501812"/>
    </source>
</evidence>
<dbReference type="PANTHER" id="PTHR28008">
    <property type="entry name" value="DOMAIN PROTEIN, PUTATIVE (AFU_ORTHOLOGUE AFUA_3G10980)-RELATED"/>
    <property type="match status" value="1"/>
</dbReference>
<evidence type="ECO:0000256" key="1">
    <source>
        <dbReference type="SAM" id="Phobius"/>
    </source>
</evidence>
<dbReference type="KEGG" id="luo:HHL09_01220"/>
<dbReference type="Pfam" id="PF04892">
    <property type="entry name" value="VanZ"/>
    <property type="match status" value="1"/>
</dbReference>
<keyword evidence="1" id="KW-0812">Transmembrane</keyword>
<dbReference type="PANTHER" id="PTHR28008:SF1">
    <property type="entry name" value="DOMAIN PROTEIN, PUTATIVE (AFU_ORTHOLOGUE AFUA_3G10980)-RELATED"/>
    <property type="match status" value="1"/>
</dbReference>
<accession>A0A858RE66</accession>
<evidence type="ECO:0000313" key="3">
    <source>
        <dbReference type="EMBL" id="QJE94463.1"/>
    </source>
</evidence>
<reference evidence="3 4" key="1">
    <citation type="submission" date="2020-04" db="EMBL/GenBank/DDBJ databases">
        <title>Luteolibacter sp. G-1-1-1 isolated from soil.</title>
        <authorList>
            <person name="Dahal R.H."/>
        </authorList>
    </citation>
    <scope>NUCLEOTIDE SEQUENCE [LARGE SCALE GENOMIC DNA]</scope>
    <source>
        <strain evidence="3 4">G-1-1-1</strain>
    </source>
</reference>
<dbReference type="AlphaFoldDB" id="A0A858RE66"/>
<keyword evidence="4" id="KW-1185">Reference proteome</keyword>